<keyword evidence="2" id="KW-0472">Membrane</keyword>
<dbReference type="EMBL" id="CP157199">
    <property type="protein sequence ID" value="XBG62826.1"/>
    <property type="molecule type" value="Genomic_DNA"/>
</dbReference>
<evidence type="ECO:0000313" key="3">
    <source>
        <dbReference type="EMBL" id="XBG62826.1"/>
    </source>
</evidence>
<dbReference type="RefSeq" id="WP_347926322.1">
    <property type="nucleotide sequence ID" value="NZ_CP157199.1"/>
</dbReference>
<feature type="coiled-coil region" evidence="1">
    <location>
        <begin position="125"/>
        <end position="183"/>
    </location>
</feature>
<evidence type="ECO:0000256" key="1">
    <source>
        <dbReference type="SAM" id="Coils"/>
    </source>
</evidence>
<organism evidence="3">
    <name type="scientific">Pontimicrobium sp. SW4</name>
    <dbReference type="NCBI Taxonomy" id="3153519"/>
    <lineage>
        <taxon>Bacteria</taxon>
        <taxon>Pseudomonadati</taxon>
        <taxon>Bacteroidota</taxon>
        <taxon>Flavobacteriia</taxon>
        <taxon>Flavobacteriales</taxon>
        <taxon>Flavobacteriaceae</taxon>
        <taxon>Pontimicrobium</taxon>
    </lineage>
</organism>
<evidence type="ECO:0008006" key="4">
    <source>
        <dbReference type="Google" id="ProtNLM"/>
    </source>
</evidence>
<keyword evidence="2" id="KW-0812">Transmembrane</keyword>
<keyword evidence="2" id="KW-1133">Transmembrane helix</keyword>
<keyword evidence="1" id="KW-0175">Coiled coil</keyword>
<accession>A0AAU7BX20</accession>
<proteinExistence type="predicted"/>
<protein>
    <recommendedName>
        <fullName evidence="4">DUF4179 domain-containing protein</fullName>
    </recommendedName>
</protein>
<evidence type="ECO:0000256" key="2">
    <source>
        <dbReference type="SAM" id="Phobius"/>
    </source>
</evidence>
<dbReference type="AlphaFoldDB" id="A0AAU7BX20"/>
<reference evidence="3" key="1">
    <citation type="submission" date="2024-05" db="EMBL/GenBank/DDBJ databases">
        <title>Pontimicrobium maritimus sp. nov., isolated form sea water.</title>
        <authorList>
            <person name="Muhammad N."/>
            <person name="Vuong T.Q."/>
            <person name="Han H.L."/>
            <person name="Kim S.-G."/>
        </authorList>
    </citation>
    <scope>NUCLEOTIDE SEQUENCE</scope>
    <source>
        <strain evidence="3">SW4</strain>
    </source>
</reference>
<feature type="transmembrane region" description="Helical" evidence="2">
    <location>
        <begin position="51"/>
        <end position="73"/>
    </location>
</feature>
<sequence length="187" mass="21272">MNEDNLNRIFINTKGQFDTEEPAIGHKQRFLDKLNSPNTVAITEKKSVFKLWQPIIGVAASVVLIITVSVGVLKGNNSIDLASISPEMATTQDFFTNTITAELEKLNSEESPEYQDLIVDTMFQMKILEENYEQLKLDLDVSGQDERVIYAMISNFQDRIDLLQNVVEQIDELKQTKNEQNENNTTL</sequence>
<gene>
    <name evidence="3" type="ORF">ABGB03_07915</name>
</gene>
<name>A0AAU7BX20_9FLAO</name>